<dbReference type="InterPro" id="IPR014162">
    <property type="entry name" value="CpoB_C"/>
</dbReference>
<proteinExistence type="inferred from homology"/>
<keyword evidence="1" id="KW-0175">Coiled coil</keyword>
<dbReference type="SMART" id="SM00028">
    <property type="entry name" value="TPR"/>
    <property type="match status" value="3"/>
</dbReference>
<dbReference type="InterPro" id="IPR034706">
    <property type="entry name" value="CpoB"/>
</dbReference>
<name>A0A3B0UC04_9ZZZZ</name>
<dbReference type="PROSITE" id="PS50005">
    <property type="entry name" value="TPR"/>
    <property type="match status" value="1"/>
</dbReference>
<dbReference type="SUPFAM" id="SSF48452">
    <property type="entry name" value="TPR-like"/>
    <property type="match status" value="1"/>
</dbReference>
<dbReference type="InterPro" id="IPR019734">
    <property type="entry name" value="TPR_rpt"/>
</dbReference>
<dbReference type="Pfam" id="PF13174">
    <property type="entry name" value="TPR_6"/>
    <property type="match status" value="1"/>
</dbReference>
<protein>
    <submittedName>
        <fullName evidence="2">Uncharacterized protein</fullName>
    </submittedName>
</protein>
<dbReference type="NCBIfam" id="TIGR02795">
    <property type="entry name" value="tol_pal_ybgF"/>
    <property type="match status" value="1"/>
</dbReference>
<dbReference type="EMBL" id="UOEO01000086">
    <property type="protein sequence ID" value="VAW18214.1"/>
    <property type="molecule type" value="Genomic_DNA"/>
</dbReference>
<evidence type="ECO:0000313" key="2">
    <source>
        <dbReference type="EMBL" id="VAW18214.1"/>
    </source>
</evidence>
<dbReference type="InterPro" id="IPR011990">
    <property type="entry name" value="TPR-like_helical_dom_sf"/>
</dbReference>
<accession>A0A3B0UC04</accession>
<dbReference type="Pfam" id="PF13432">
    <property type="entry name" value="TPR_16"/>
    <property type="match status" value="1"/>
</dbReference>
<organism evidence="2">
    <name type="scientific">hydrothermal vent metagenome</name>
    <dbReference type="NCBI Taxonomy" id="652676"/>
    <lineage>
        <taxon>unclassified sequences</taxon>
        <taxon>metagenomes</taxon>
        <taxon>ecological metagenomes</taxon>
    </lineage>
</organism>
<dbReference type="HAMAP" id="MF_02066">
    <property type="entry name" value="CpoB"/>
    <property type="match status" value="1"/>
</dbReference>
<sequence>MDNCKPDKGGRKLIFAAVLMAGIFLPPLVNARGNSDIGARVNLLEFQTETLSRSLSALSGSFGASGLGLRQKPEEAKPVLVAQARDIASINLRLSRLEEQMRVLVGQMEGLQFQMTQYQTLIERMRKDNDFRFKQLEGTNSGKTEAAPQPGGVTLPEGVPQNPDLSAPIDLGAPIELGGVQPPIDAPKSDGSKQDITGQDITGPLNGEFVLGSDFSGSAGLSPGSLSGSSLLDGSQGPDLGFDPGSLVTSADADAQYRAGYEAVVKGDYQFAETQFRQFIALFPNHPQAPDATNWLGEALLQRGQYDEAAQVLFKGFQAYKNTTRAPDLLLKLGIALAGAGERDTACRTFGEVLKRFPDMGGAFNKRVKEEMSKSQC</sequence>
<evidence type="ECO:0000256" key="1">
    <source>
        <dbReference type="SAM" id="Coils"/>
    </source>
</evidence>
<reference evidence="2" key="1">
    <citation type="submission" date="2018-06" db="EMBL/GenBank/DDBJ databases">
        <authorList>
            <person name="Zhirakovskaya E."/>
        </authorList>
    </citation>
    <scope>NUCLEOTIDE SEQUENCE</scope>
</reference>
<gene>
    <name evidence="2" type="ORF">MNBD_ALPHA12-1168</name>
</gene>
<dbReference type="AlphaFoldDB" id="A0A3B0UC04"/>
<feature type="coiled-coil region" evidence="1">
    <location>
        <begin position="80"/>
        <end position="114"/>
    </location>
</feature>
<dbReference type="GO" id="GO:0051301">
    <property type="term" value="P:cell division"/>
    <property type="evidence" value="ECO:0007669"/>
    <property type="project" value="InterPro"/>
</dbReference>
<dbReference type="Gene3D" id="1.25.40.10">
    <property type="entry name" value="Tetratricopeptide repeat domain"/>
    <property type="match status" value="1"/>
</dbReference>